<evidence type="ECO:0000313" key="8">
    <source>
        <dbReference type="EMBL" id="PLW87282.1"/>
    </source>
</evidence>
<dbReference type="RefSeq" id="WP_084200637.1">
    <property type="nucleotide sequence ID" value="NZ_BMYL01000001.1"/>
</dbReference>
<accession>A0AAP8MGB8</accession>
<feature type="chain" id="PRO_5042854714" evidence="4">
    <location>
        <begin position="19"/>
        <end position="664"/>
    </location>
</feature>
<keyword evidence="2" id="KW-0560">Oxidoreductase</keyword>
<feature type="domain" description="Plastocyanin-like" evidence="7">
    <location>
        <begin position="28"/>
        <end position="139"/>
    </location>
</feature>
<dbReference type="InterPro" id="IPR011706">
    <property type="entry name" value="Cu-oxidase_C"/>
</dbReference>
<feature type="domain" description="Plastocyanin-like" evidence="5">
    <location>
        <begin position="192"/>
        <end position="290"/>
    </location>
</feature>
<dbReference type="CDD" id="cd13896">
    <property type="entry name" value="CuRO_3_CopA"/>
    <property type="match status" value="1"/>
</dbReference>
<dbReference type="InterPro" id="IPR002355">
    <property type="entry name" value="Cu_oxidase_Cu_BS"/>
</dbReference>
<name>A0AAP8MGB8_9GAMM</name>
<dbReference type="Pfam" id="PF07732">
    <property type="entry name" value="Cu-oxidase_3"/>
    <property type="match status" value="1"/>
</dbReference>
<dbReference type="PANTHER" id="PTHR11709">
    <property type="entry name" value="MULTI-COPPER OXIDASE"/>
    <property type="match status" value="1"/>
</dbReference>
<evidence type="ECO:0000256" key="1">
    <source>
        <dbReference type="ARBA" id="ARBA00022723"/>
    </source>
</evidence>
<keyword evidence="9" id="KW-1185">Reference proteome</keyword>
<keyword evidence="1" id="KW-0479">Metal-binding</keyword>
<dbReference type="EMBL" id="PKUR01000001">
    <property type="protein sequence ID" value="PLW87282.1"/>
    <property type="molecule type" value="Genomic_DNA"/>
</dbReference>
<evidence type="ECO:0000259" key="7">
    <source>
        <dbReference type="Pfam" id="PF07732"/>
    </source>
</evidence>
<dbReference type="Pfam" id="PF00394">
    <property type="entry name" value="Cu-oxidase"/>
    <property type="match status" value="1"/>
</dbReference>
<proteinExistence type="predicted"/>
<dbReference type="InterPro" id="IPR034279">
    <property type="entry name" value="CuRO_3_CopA"/>
</dbReference>
<dbReference type="GO" id="GO:0005507">
    <property type="term" value="F:copper ion binding"/>
    <property type="evidence" value="ECO:0007669"/>
    <property type="project" value="InterPro"/>
</dbReference>
<dbReference type="PROSITE" id="PS00080">
    <property type="entry name" value="MULTICOPPER_OXIDASE2"/>
    <property type="match status" value="1"/>
</dbReference>
<keyword evidence="3" id="KW-0186">Copper</keyword>
<dbReference type="Gene3D" id="2.60.40.420">
    <property type="entry name" value="Cupredoxins - blue copper proteins"/>
    <property type="match status" value="3"/>
</dbReference>
<organism evidence="8 9">
    <name type="scientific">Halioglobus japonicus</name>
    <dbReference type="NCBI Taxonomy" id="930805"/>
    <lineage>
        <taxon>Bacteria</taxon>
        <taxon>Pseudomonadati</taxon>
        <taxon>Pseudomonadota</taxon>
        <taxon>Gammaproteobacteria</taxon>
        <taxon>Cellvibrionales</taxon>
        <taxon>Halieaceae</taxon>
        <taxon>Halioglobus</taxon>
    </lineage>
</organism>
<dbReference type="PANTHER" id="PTHR11709:SF394">
    <property type="entry name" value="FI03373P-RELATED"/>
    <property type="match status" value="1"/>
</dbReference>
<dbReference type="KEGG" id="hja:BST95_16800"/>
<dbReference type="SUPFAM" id="SSF49503">
    <property type="entry name" value="Cupredoxins"/>
    <property type="match status" value="3"/>
</dbReference>
<dbReference type="Proteomes" id="UP000235162">
    <property type="component" value="Unassembled WGS sequence"/>
</dbReference>
<reference evidence="8 9" key="1">
    <citation type="submission" date="2018-01" db="EMBL/GenBank/DDBJ databases">
        <title>The draft genome sequence of Halioglobus japonicus S1-36.</title>
        <authorList>
            <person name="Du Z.-J."/>
            <person name="Shi M.-J."/>
        </authorList>
    </citation>
    <scope>NUCLEOTIDE SEQUENCE [LARGE SCALE GENOMIC DNA]</scope>
    <source>
        <strain evidence="8 9">S1-36</strain>
    </source>
</reference>
<comment type="caution">
    <text evidence="8">The sequence shown here is derived from an EMBL/GenBank/DDBJ whole genome shotgun (WGS) entry which is preliminary data.</text>
</comment>
<dbReference type="InterPro" id="IPR011707">
    <property type="entry name" value="Cu-oxidase-like_N"/>
</dbReference>
<dbReference type="AlphaFoldDB" id="A0AAP8MGB8"/>
<dbReference type="InterPro" id="IPR001117">
    <property type="entry name" value="Cu-oxidase_2nd"/>
</dbReference>
<dbReference type="InterPro" id="IPR008972">
    <property type="entry name" value="Cupredoxin"/>
</dbReference>
<feature type="domain" description="Plastocyanin-like" evidence="6">
    <location>
        <begin position="380"/>
        <end position="491"/>
    </location>
</feature>
<evidence type="ECO:0000313" key="9">
    <source>
        <dbReference type="Proteomes" id="UP000235162"/>
    </source>
</evidence>
<evidence type="ECO:0000256" key="3">
    <source>
        <dbReference type="ARBA" id="ARBA00023008"/>
    </source>
</evidence>
<evidence type="ECO:0000259" key="5">
    <source>
        <dbReference type="Pfam" id="PF00394"/>
    </source>
</evidence>
<protein>
    <submittedName>
        <fullName evidence="8">Copper oxidase</fullName>
    </submittedName>
</protein>
<evidence type="ECO:0000259" key="6">
    <source>
        <dbReference type="Pfam" id="PF07731"/>
    </source>
</evidence>
<sequence>MQYLLFWALALFTGATTAATVEYDLHIGYGTLNKSGKPVQAMLVNDSYPGPVLRFTEGDTARIRVTNNLDVDSSIHWHGLLVPPAQDGVPYMSSLPIGPGETFEYEFALKHAGTYWYHSHTDLQEQSGVHGGIVVAPPQGLGDQPEAVVVLQDWTDEDPHQVLHNLKKDGHYYALKKDSVISIAGYLERGAMRNWWDSRWQRMGGMDVADVAYDAFLVNGEPEIRLFETAQPGERVRLRLVNAGASTYFLLHSAGLQTRVVAADGLDVDPVAVDEVLHAVAETYDLEITIPDNGAAELRATAQDGSGYASIIVGSGQARYATPMTPPDLYASHADHDMSSMGGEHAHHHMHHSGPRRLAYSDLETLEAARYAGGADARTVELRLTGNMETYNWSFNDLPLSRADKILVERGETVRFRFVNETMMHHPLHLHGHFFRVITGEGRGPMKHTVDVPPMATVEIEFLANEEKDWFFHCHNLYHAKTGMARVIRYNDYQGAPALMAAKKNSPDIRDTDFYYALKLELLNNLGMAEGWTANARHRFEFEAQSLDWEDERGELAYLYRFNRWTQGLAGVEKDAGEDPEYRLGLRYMLPMMIDMDVYLTDEGHAGVAFDTHFQLTKRVQAHWEWESEGNYHLGVEYRFNERISAEAAYTDTVDASVGVKLRF</sequence>
<dbReference type="GO" id="GO:0016491">
    <property type="term" value="F:oxidoreductase activity"/>
    <property type="evidence" value="ECO:0007669"/>
    <property type="project" value="UniProtKB-KW"/>
</dbReference>
<evidence type="ECO:0000256" key="4">
    <source>
        <dbReference type="SAM" id="SignalP"/>
    </source>
</evidence>
<dbReference type="InterPro" id="IPR045087">
    <property type="entry name" value="Cu-oxidase_fam"/>
</dbReference>
<keyword evidence="4" id="KW-0732">Signal</keyword>
<evidence type="ECO:0000256" key="2">
    <source>
        <dbReference type="ARBA" id="ARBA00023002"/>
    </source>
</evidence>
<dbReference type="Pfam" id="PF07731">
    <property type="entry name" value="Cu-oxidase_2"/>
    <property type="match status" value="1"/>
</dbReference>
<gene>
    <name evidence="8" type="ORF">C0029_01410</name>
</gene>
<feature type="signal peptide" evidence="4">
    <location>
        <begin position="1"/>
        <end position="18"/>
    </location>
</feature>